<evidence type="ECO:0000313" key="19">
    <source>
        <dbReference type="Proteomes" id="UP001153709"/>
    </source>
</evidence>
<dbReference type="InterPro" id="IPR011009">
    <property type="entry name" value="Kinase-like_dom_sf"/>
</dbReference>
<evidence type="ECO:0000256" key="2">
    <source>
        <dbReference type="ARBA" id="ARBA00011902"/>
    </source>
</evidence>
<dbReference type="EMBL" id="OU898277">
    <property type="protein sequence ID" value="CAG9829061.1"/>
    <property type="molecule type" value="Genomic_DNA"/>
</dbReference>
<evidence type="ECO:0000256" key="15">
    <source>
        <dbReference type="SAM" id="Phobius"/>
    </source>
</evidence>
<keyword evidence="9 15" id="KW-1133">Transmembrane helix</keyword>
<dbReference type="SMART" id="SM00219">
    <property type="entry name" value="TyrKc"/>
    <property type="match status" value="1"/>
</dbReference>
<accession>A0A9N9SVZ0</accession>
<dbReference type="InterPro" id="IPR020635">
    <property type="entry name" value="Tyr_kinase_cat_dom"/>
</dbReference>
<evidence type="ECO:0000259" key="17">
    <source>
        <dbReference type="PROSITE" id="PS50011"/>
    </source>
</evidence>
<gene>
    <name evidence="18" type="ORF">DIABBA_LOCUS2917</name>
</gene>
<evidence type="ECO:0000256" key="9">
    <source>
        <dbReference type="ARBA" id="ARBA00022989"/>
    </source>
</evidence>
<dbReference type="Proteomes" id="UP001153709">
    <property type="component" value="Chromosome 2"/>
</dbReference>
<protein>
    <recommendedName>
        <fullName evidence="2">receptor protein-tyrosine kinase</fullName>
        <ecNumber evidence="2">2.7.10.1</ecNumber>
    </recommendedName>
</protein>
<dbReference type="SUPFAM" id="SSF56112">
    <property type="entry name" value="Protein kinase-like (PK-like)"/>
    <property type="match status" value="1"/>
</dbReference>
<comment type="subcellular location">
    <subcellularLocation>
        <location evidence="1">Membrane</location>
        <topology evidence="1">Single-pass type I membrane protein</topology>
    </subcellularLocation>
</comment>
<evidence type="ECO:0000256" key="8">
    <source>
        <dbReference type="ARBA" id="ARBA00022840"/>
    </source>
</evidence>
<dbReference type="OrthoDB" id="3256376at2759"/>
<dbReference type="EC" id="2.7.10.1" evidence="2"/>
<evidence type="ECO:0000256" key="16">
    <source>
        <dbReference type="SAM" id="SignalP"/>
    </source>
</evidence>
<organism evidence="18 19">
    <name type="scientific">Diabrotica balteata</name>
    <name type="common">Banded cucumber beetle</name>
    <dbReference type="NCBI Taxonomy" id="107213"/>
    <lineage>
        <taxon>Eukaryota</taxon>
        <taxon>Metazoa</taxon>
        <taxon>Ecdysozoa</taxon>
        <taxon>Arthropoda</taxon>
        <taxon>Hexapoda</taxon>
        <taxon>Insecta</taxon>
        <taxon>Pterygota</taxon>
        <taxon>Neoptera</taxon>
        <taxon>Endopterygota</taxon>
        <taxon>Coleoptera</taxon>
        <taxon>Polyphaga</taxon>
        <taxon>Cucujiformia</taxon>
        <taxon>Chrysomeloidea</taxon>
        <taxon>Chrysomelidae</taxon>
        <taxon>Galerucinae</taxon>
        <taxon>Diabroticina</taxon>
        <taxon>Diabroticites</taxon>
        <taxon>Diabrotica</taxon>
    </lineage>
</organism>
<feature type="domain" description="Protein kinase" evidence="17">
    <location>
        <begin position="480"/>
        <end position="772"/>
    </location>
</feature>
<dbReference type="InterPro" id="IPR017441">
    <property type="entry name" value="Protein_kinase_ATP_BS"/>
</dbReference>
<evidence type="ECO:0000256" key="4">
    <source>
        <dbReference type="ARBA" id="ARBA00022692"/>
    </source>
</evidence>
<dbReference type="InterPro" id="IPR008266">
    <property type="entry name" value="Tyr_kinase_AS"/>
</dbReference>
<evidence type="ECO:0000256" key="5">
    <source>
        <dbReference type="ARBA" id="ARBA00022729"/>
    </source>
</evidence>
<evidence type="ECO:0000256" key="7">
    <source>
        <dbReference type="ARBA" id="ARBA00022777"/>
    </source>
</evidence>
<dbReference type="InterPro" id="IPR001245">
    <property type="entry name" value="Ser-Thr/Tyr_kinase_cat_dom"/>
</dbReference>
<keyword evidence="3" id="KW-0808">Transferase</keyword>
<keyword evidence="10 15" id="KW-0472">Membrane</keyword>
<keyword evidence="7" id="KW-0418">Kinase</keyword>
<dbReference type="InterPro" id="IPR000719">
    <property type="entry name" value="Prot_kinase_dom"/>
</dbReference>
<comment type="catalytic activity">
    <reaction evidence="13">
        <text>L-tyrosyl-[protein] + ATP = O-phospho-L-tyrosyl-[protein] + ADP + H(+)</text>
        <dbReference type="Rhea" id="RHEA:10596"/>
        <dbReference type="Rhea" id="RHEA-COMP:10136"/>
        <dbReference type="Rhea" id="RHEA-COMP:20101"/>
        <dbReference type="ChEBI" id="CHEBI:15378"/>
        <dbReference type="ChEBI" id="CHEBI:30616"/>
        <dbReference type="ChEBI" id="CHEBI:46858"/>
        <dbReference type="ChEBI" id="CHEBI:61978"/>
        <dbReference type="ChEBI" id="CHEBI:456216"/>
        <dbReference type="EC" id="2.7.10.1"/>
    </reaction>
</comment>
<name>A0A9N9SVZ0_DIABA</name>
<dbReference type="GO" id="GO:0005524">
    <property type="term" value="F:ATP binding"/>
    <property type="evidence" value="ECO:0007669"/>
    <property type="project" value="UniProtKB-UniRule"/>
</dbReference>
<keyword evidence="12" id="KW-0325">Glycoprotein</keyword>
<dbReference type="SUPFAM" id="SSF49265">
    <property type="entry name" value="Fibronectin type III"/>
    <property type="match status" value="2"/>
</dbReference>
<reference evidence="18" key="1">
    <citation type="submission" date="2022-01" db="EMBL/GenBank/DDBJ databases">
        <authorList>
            <person name="King R."/>
        </authorList>
    </citation>
    <scope>NUCLEOTIDE SEQUENCE</scope>
</reference>
<evidence type="ECO:0000256" key="1">
    <source>
        <dbReference type="ARBA" id="ARBA00004479"/>
    </source>
</evidence>
<keyword evidence="5 16" id="KW-0732">Signal</keyword>
<dbReference type="Gene3D" id="3.30.200.20">
    <property type="entry name" value="Phosphorylase Kinase, domain 1"/>
    <property type="match status" value="1"/>
</dbReference>
<dbReference type="Pfam" id="PF07714">
    <property type="entry name" value="PK_Tyr_Ser-Thr"/>
    <property type="match status" value="1"/>
</dbReference>
<dbReference type="AlphaFoldDB" id="A0A9N9SVZ0"/>
<evidence type="ECO:0000256" key="3">
    <source>
        <dbReference type="ARBA" id="ARBA00022679"/>
    </source>
</evidence>
<dbReference type="InterPro" id="IPR050122">
    <property type="entry name" value="RTK"/>
</dbReference>
<dbReference type="PANTHER" id="PTHR24416">
    <property type="entry name" value="TYROSINE-PROTEIN KINASE RECEPTOR"/>
    <property type="match status" value="1"/>
</dbReference>
<proteinExistence type="predicted"/>
<dbReference type="PRINTS" id="PR00109">
    <property type="entry name" value="TYRKINASE"/>
</dbReference>
<keyword evidence="8 14" id="KW-0067">ATP-binding</keyword>
<feature type="chain" id="PRO_5040464681" description="receptor protein-tyrosine kinase" evidence="16">
    <location>
        <begin position="19"/>
        <end position="801"/>
    </location>
</feature>
<evidence type="ECO:0000256" key="14">
    <source>
        <dbReference type="PROSITE-ProRule" id="PRU10141"/>
    </source>
</evidence>
<dbReference type="InterPro" id="IPR036116">
    <property type="entry name" value="FN3_sf"/>
</dbReference>
<dbReference type="PROSITE" id="PS50011">
    <property type="entry name" value="PROTEIN_KINASE_DOM"/>
    <property type="match status" value="1"/>
</dbReference>
<evidence type="ECO:0000256" key="12">
    <source>
        <dbReference type="ARBA" id="ARBA00023180"/>
    </source>
</evidence>
<dbReference type="GO" id="GO:0007169">
    <property type="term" value="P:cell surface receptor protein tyrosine kinase signaling pathway"/>
    <property type="evidence" value="ECO:0007669"/>
    <property type="project" value="TreeGrafter"/>
</dbReference>
<evidence type="ECO:0000256" key="6">
    <source>
        <dbReference type="ARBA" id="ARBA00022741"/>
    </source>
</evidence>
<dbReference type="PANTHER" id="PTHR24416:SF620">
    <property type="entry name" value="TYROSINE-PROTEIN KINASE RECEPTOR TORSO"/>
    <property type="match status" value="1"/>
</dbReference>
<dbReference type="GO" id="GO:1902533">
    <property type="term" value="P:positive regulation of intracellular signal transduction"/>
    <property type="evidence" value="ECO:0007669"/>
    <property type="project" value="UniProtKB-ARBA"/>
</dbReference>
<feature type="transmembrane region" description="Helical" evidence="15">
    <location>
        <begin position="415"/>
        <end position="439"/>
    </location>
</feature>
<feature type="binding site" evidence="14">
    <location>
        <position position="512"/>
    </location>
    <ligand>
        <name>ATP</name>
        <dbReference type="ChEBI" id="CHEBI:30616"/>
    </ligand>
</feature>
<dbReference type="PROSITE" id="PS00107">
    <property type="entry name" value="PROTEIN_KINASE_ATP"/>
    <property type="match status" value="1"/>
</dbReference>
<dbReference type="FunFam" id="1.10.510.10:FF:000190">
    <property type="entry name" value="Proto-oncogene tyrosine-protein kinase receptor Ret"/>
    <property type="match status" value="1"/>
</dbReference>
<evidence type="ECO:0000313" key="18">
    <source>
        <dbReference type="EMBL" id="CAG9829061.1"/>
    </source>
</evidence>
<sequence>MRLSVILVFAIFSALVGALEDLQHSDKSCRECNKESLKYPRCMQNKCDCRKPPKRDQVTLNSELGDNNITDVEIPSTIINTTTLLQSFVNPPRLHCKETDFLILLWTLPDEVDYYFVRFSTVGMNVVIRETPLRRCRYVALMDMQPDTLYSIELHGFIFNPNRQTQRVQSRPILIRTRKEGITPRSINNFWLSKFEFKDKKYTANVQWTGGRDPPCFYKITYFSPMGDYEEVNIDPFELDYTWAIPNLIVESNYQIALTPYTSPDDFPVLEGKKTWLNITTPSCIETFHSTNKCVPEDPEDIMVVENVLGNLRSVIHYNVTVKWKEPKYPPSSYMISILFINTENPYILVSHNISGDHTNFTFFDVALPSNYGVSLIAYSARGASKPAYIERHTVVKINESEQVLDPPPKVSNNLTVIIAPVAALIVLLMITATIFIILRIKKREKSFEDSNNKFIPGNLNTAIIIPMKADEWEIDVNKLTIKEVLGNGAFGVVRKGWYMKTKEKEIEVAIKMLRENPTSEEIQQFQQEIQLMKAVPVHPNLVSMIGCVTQGQLLLVVEYCPKGDLQTYLRVAADKMLKANLIKGNDYVEKSVFNKMYEFDQLDLDDIPQPKDLISFARQVTLGMEFLSSYKLIHRDLAARNVLITDDNKVKISDFGLSRDVYYNNMYCKSSGGKLPIRWMALESMTHQMYTTHSDVWSFGILLWEITTLGGTPYPGIPTQDIMGMLKKGYRMAKPDNCSDELYVIMCKCWIEKPTSRPSFTELKKNLDDILSSFTEYLVLDPSLAYKYKDFTVKEDNIKR</sequence>
<dbReference type="GO" id="GO:0004714">
    <property type="term" value="F:transmembrane receptor protein tyrosine kinase activity"/>
    <property type="evidence" value="ECO:0007669"/>
    <property type="project" value="UniProtKB-EC"/>
</dbReference>
<dbReference type="GO" id="GO:0005886">
    <property type="term" value="C:plasma membrane"/>
    <property type="evidence" value="ECO:0007669"/>
    <property type="project" value="TreeGrafter"/>
</dbReference>
<evidence type="ECO:0000256" key="13">
    <source>
        <dbReference type="ARBA" id="ARBA00051243"/>
    </source>
</evidence>
<dbReference type="CDD" id="cd00192">
    <property type="entry name" value="PTKc"/>
    <property type="match status" value="1"/>
</dbReference>
<evidence type="ECO:0000256" key="11">
    <source>
        <dbReference type="ARBA" id="ARBA00023137"/>
    </source>
</evidence>
<keyword evidence="11" id="KW-0829">Tyrosine-protein kinase</keyword>
<evidence type="ECO:0000256" key="10">
    <source>
        <dbReference type="ARBA" id="ARBA00023136"/>
    </source>
</evidence>
<dbReference type="PROSITE" id="PS00109">
    <property type="entry name" value="PROTEIN_KINASE_TYR"/>
    <property type="match status" value="1"/>
</dbReference>
<dbReference type="GO" id="GO:0043235">
    <property type="term" value="C:receptor complex"/>
    <property type="evidence" value="ECO:0007669"/>
    <property type="project" value="TreeGrafter"/>
</dbReference>
<keyword evidence="6 14" id="KW-0547">Nucleotide-binding</keyword>
<feature type="signal peptide" evidence="16">
    <location>
        <begin position="1"/>
        <end position="18"/>
    </location>
</feature>
<keyword evidence="19" id="KW-1185">Reference proteome</keyword>
<keyword evidence="4 15" id="KW-0812">Transmembrane</keyword>
<dbReference type="Gene3D" id="1.10.510.10">
    <property type="entry name" value="Transferase(Phosphotransferase) domain 1"/>
    <property type="match status" value="1"/>
</dbReference>